<keyword evidence="7" id="KW-1185">Reference proteome</keyword>
<evidence type="ECO:0000256" key="2">
    <source>
        <dbReference type="ARBA" id="ARBA00023015"/>
    </source>
</evidence>
<dbReference type="InterPro" id="IPR000847">
    <property type="entry name" value="LysR_HTH_N"/>
</dbReference>
<dbReference type="CDD" id="cd05466">
    <property type="entry name" value="PBP2_LTTR_substrate"/>
    <property type="match status" value="1"/>
</dbReference>
<feature type="domain" description="HTH lysR-type" evidence="5">
    <location>
        <begin position="1"/>
        <end position="58"/>
    </location>
</feature>
<evidence type="ECO:0000256" key="3">
    <source>
        <dbReference type="ARBA" id="ARBA00023125"/>
    </source>
</evidence>
<accession>A0A0D8BK09</accession>
<dbReference type="PRINTS" id="PR00039">
    <property type="entry name" value="HTHLYSR"/>
</dbReference>
<dbReference type="SUPFAM" id="SSF46785">
    <property type="entry name" value="Winged helix' DNA-binding domain"/>
    <property type="match status" value="1"/>
</dbReference>
<reference evidence="7" key="1">
    <citation type="submission" date="2015-02" db="EMBL/GenBank/DDBJ databases">
        <title>Draft Genome of Frankia sp. CpI1-S.</title>
        <authorList>
            <person name="Oshone R.T."/>
            <person name="Ngom M."/>
            <person name="Ghodhbane-Gtari F."/>
            <person name="Gtari M."/>
            <person name="Morris K."/>
            <person name="Thomas K."/>
            <person name="Sen A."/>
            <person name="Tisa L.S."/>
        </authorList>
    </citation>
    <scope>NUCLEOTIDE SEQUENCE [LARGE SCALE GENOMIC DNA]</scope>
    <source>
        <strain evidence="7">CpI1-S</strain>
    </source>
</reference>
<evidence type="ECO:0000313" key="6">
    <source>
        <dbReference type="EMBL" id="KJE24608.1"/>
    </source>
</evidence>
<evidence type="ECO:0000256" key="1">
    <source>
        <dbReference type="ARBA" id="ARBA00009437"/>
    </source>
</evidence>
<keyword evidence="3" id="KW-0238">DNA-binding</keyword>
<dbReference type="Pfam" id="PF03466">
    <property type="entry name" value="LysR_substrate"/>
    <property type="match status" value="1"/>
</dbReference>
<evidence type="ECO:0000256" key="4">
    <source>
        <dbReference type="ARBA" id="ARBA00023163"/>
    </source>
</evidence>
<dbReference type="FunFam" id="1.10.10.10:FF:000001">
    <property type="entry name" value="LysR family transcriptional regulator"/>
    <property type="match status" value="1"/>
</dbReference>
<evidence type="ECO:0000313" key="7">
    <source>
        <dbReference type="Proteomes" id="UP000032545"/>
    </source>
</evidence>
<dbReference type="AlphaFoldDB" id="A0A0D8BK09"/>
<reference evidence="6 7" key="2">
    <citation type="journal article" date="2016" name="Genome Announc.">
        <title>Permanent Draft Genome Sequences for Two Variants of Frankia sp. Strain CpI1, the First Frankia Strain Isolated from Root Nodules of Comptonia peregrina.</title>
        <authorList>
            <person name="Oshone R."/>
            <person name="Hurst S.G.IV."/>
            <person name="Abebe-Akele F."/>
            <person name="Simpson S."/>
            <person name="Morris K."/>
            <person name="Thomas W.K."/>
            <person name="Tisa L.S."/>
        </authorList>
    </citation>
    <scope>NUCLEOTIDE SEQUENCE [LARGE SCALE GENOMIC DNA]</scope>
    <source>
        <strain evidence="7">CpI1-S</strain>
    </source>
</reference>
<dbReference type="EMBL" id="JYFN01000005">
    <property type="protein sequence ID" value="KJE24608.1"/>
    <property type="molecule type" value="Genomic_DNA"/>
</dbReference>
<dbReference type="PATRIC" id="fig|1502723.3.peg.4237"/>
<evidence type="ECO:0000259" key="5">
    <source>
        <dbReference type="PROSITE" id="PS50931"/>
    </source>
</evidence>
<dbReference type="InterPro" id="IPR005119">
    <property type="entry name" value="LysR_subst-bd"/>
</dbReference>
<dbReference type="Gene3D" id="3.40.190.290">
    <property type="match status" value="1"/>
</dbReference>
<gene>
    <name evidence="6" type="ORF">FF36_00982</name>
</gene>
<dbReference type="GO" id="GO:0032993">
    <property type="term" value="C:protein-DNA complex"/>
    <property type="evidence" value="ECO:0007669"/>
    <property type="project" value="TreeGrafter"/>
</dbReference>
<dbReference type="Gene3D" id="1.10.10.10">
    <property type="entry name" value="Winged helix-like DNA-binding domain superfamily/Winged helix DNA-binding domain"/>
    <property type="match status" value="1"/>
</dbReference>
<proteinExistence type="inferred from homology"/>
<comment type="caution">
    <text evidence="6">The sequence shown here is derived from an EMBL/GenBank/DDBJ whole genome shotgun (WGS) entry which is preliminary data.</text>
</comment>
<comment type="similarity">
    <text evidence="1">Belongs to the LysR transcriptional regulatory family.</text>
</comment>
<dbReference type="PROSITE" id="PS50931">
    <property type="entry name" value="HTH_LYSR"/>
    <property type="match status" value="1"/>
</dbReference>
<dbReference type="GO" id="GO:0003700">
    <property type="term" value="F:DNA-binding transcription factor activity"/>
    <property type="evidence" value="ECO:0007669"/>
    <property type="project" value="InterPro"/>
</dbReference>
<sequence>MQFHQLAYFVAVAETRHFTRAAQRMHVAQPSLSQQVRALEQELGTPLFNRARGNISLTAAGETLLPLARRILADTETARQRVNELLDLRHGTVRLGATPSLCTGFLPDVLRLFHERYPGIRLLVEEGGSRDLVRDLAGGDLDLALIILPLQSSDPALVTSPLIRESLVLVSSLDEPPVVTGRSLTVADLRNQPLVMFRRGYDLREATVTACREVGFEPTFAIEGGEMDAVLGFVAAGLGSAVIPSMVARRLGMRVTPFVAPGLQRTIGLARRRDVEPTRAAVELQRALWEYLRHAAATGNLPDGTRLLGDRAGPAPAVPAAPTIAAAPTVAAAAGVEVGIESVRREPSATDLPVPGRD</sequence>
<dbReference type="RefSeq" id="WP_082121677.1">
    <property type="nucleotide sequence ID" value="NZ_JYFN01000005.1"/>
</dbReference>
<name>A0A0D8BK09_9ACTN</name>
<dbReference type="Proteomes" id="UP000032545">
    <property type="component" value="Unassembled WGS sequence"/>
</dbReference>
<dbReference type="Pfam" id="PF00126">
    <property type="entry name" value="HTH_1"/>
    <property type="match status" value="1"/>
</dbReference>
<dbReference type="SUPFAM" id="SSF53850">
    <property type="entry name" value="Periplasmic binding protein-like II"/>
    <property type="match status" value="1"/>
</dbReference>
<keyword evidence="4" id="KW-0804">Transcription</keyword>
<dbReference type="InterPro" id="IPR036388">
    <property type="entry name" value="WH-like_DNA-bd_sf"/>
</dbReference>
<dbReference type="GO" id="GO:0003677">
    <property type="term" value="F:DNA binding"/>
    <property type="evidence" value="ECO:0007669"/>
    <property type="project" value="UniProtKB-KW"/>
</dbReference>
<dbReference type="PANTHER" id="PTHR30346">
    <property type="entry name" value="TRANSCRIPTIONAL DUAL REGULATOR HCAR-RELATED"/>
    <property type="match status" value="1"/>
</dbReference>
<dbReference type="InterPro" id="IPR036390">
    <property type="entry name" value="WH_DNA-bd_sf"/>
</dbReference>
<keyword evidence="2" id="KW-0805">Transcription regulation</keyword>
<protein>
    <submittedName>
        <fullName evidence="6">Transcriptional regulator</fullName>
    </submittedName>
</protein>
<dbReference type="PANTHER" id="PTHR30346:SF29">
    <property type="entry name" value="LYSR SUBSTRATE-BINDING"/>
    <property type="match status" value="1"/>
</dbReference>
<organism evidence="6 7">
    <name type="scientific">Frankia torreyi</name>
    <dbReference type="NCBI Taxonomy" id="1856"/>
    <lineage>
        <taxon>Bacteria</taxon>
        <taxon>Bacillati</taxon>
        <taxon>Actinomycetota</taxon>
        <taxon>Actinomycetes</taxon>
        <taxon>Frankiales</taxon>
        <taxon>Frankiaceae</taxon>
        <taxon>Frankia</taxon>
    </lineage>
</organism>